<keyword evidence="2" id="KW-1185">Reference proteome</keyword>
<dbReference type="Proteomes" id="UP000214646">
    <property type="component" value="Unassembled WGS sequence"/>
</dbReference>
<dbReference type="OrthoDB" id="251456at2"/>
<evidence type="ECO:0000313" key="1">
    <source>
        <dbReference type="EMBL" id="OWK41054.1"/>
    </source>
</evidence>
<organism evidence="1 2">
    <name type="scientific">Fimbriiglobus ruber</name>
    <dbReference type="NCBI Taxonomy" id="1908690"/>
    <lineage>
        <taxon>Bacteria</taxon>
        <taxon>Pseudomonadati</taxon>
        <taxon>Planctomycetota</taxon>
        <taxon>Planctomycetia</taxon>
        <taxon>Gemmatales</taxon>
        <taxon>Gemmataceae</taxon>
        <taxon>Fimbriiglobus</taxon>
    </lineage>
</organism>
<dbReference type="AlphaFoldDB" id="A0A225DN16"/>
<evidence type="ECO:0000313" key="2">
    <source>
        <dbReference type="Proteomes" id="UP000214646"/>
    </source>
</evidence>
<proteinExistence type="predicted"/>
<dbReference type="RefSeq" id="WP_088256009.1">
    <property type="nucleotide sequence ID" value="NZ_NIDE01000007.1"/>
</dbReference>
<accession>A0A225DN16</accession>
<reference evidence="2" key="1">
    <citation type="submission" date="2017-06" db="EMBL/GenBank/DDBJ databases">
        <title>Genome analysis of Fimbriiglobus ruber SP5, the first member of the order Planctomycetales with confirmed chitinolytic capability.</title>
        <authorList>
            <person name="Ravin N.V."/>
            <person name="Rakitin A.L."/>
            <person name="Ivanova A.A."/>
            <person name="Beletsky A.V."/>
            <person name="Kulichevskaya I.S."/>
            <person name="Mardanov A.V."/>
            <person name="Dedysh S.N."/>
        </authorList>
    </citation>
    <scope>NUCLEOTIDE SEQUENCE [LARGE SCALE GENOMIC DNA]</scope>
    <source>
        <strain evidence="2">SP5</strain>
    </source>
</reference>
<dbReference type="NCBIfam" id="NF033519">
    <property type="entry name" value="transpos_ISAzo13"/>
    <property type="match status" value="1"/>
</dbReference>
<comment type="caution">
    <text evidence="1">The sequence shown here is derived from an EMBL/GenBank/DDBJ whole genome shotgun (WGS) entry which is preliminary data.</text>
</comment>
<dbReference type="Pfam" id="PF07592">
    <property type="entry name" value="DDE_Tnp_ISAZ013"/>
    <property type="match status" value="1"/>
</dbReference>
<name>A0A225DN16_9BACT</name>
<gene>
    <name evidence="1" type="ORF">FRUB_04946</name>
</gene>
<dbReference type="EMBL" id="NIDE01000007">
    <property type="protein sequence ID" value="OWK41054.1"/>
    <property type="molecule type" value="Genomic_DNA"/>
</dbReference>
<sequence>MVALLVDDTGGDPMTKQRWVRLSLKRLGQLLAQRGHAIDPKTVRRLLHKLKYSLKANRKRFTGPPHPDRDRQFRYIAHQKRRFLKAGRPVISVDTKKKELIGNFQQDGQTWCHEADEVNAYDFLSDAEGRATPYGIYLVQHDRGYVYVGESADTPEFAVDAIVSWWKSHGRRRFPDATKLLILADSGGSNGCRPRMWKRQLQERLADAFNLEVTVCHYPRGGSKWNPIEHRLFSFISINWAGKPLRSWLILLGYIQDTRTETGLQVKAVLLRGNYERGLKVTDHEMRKLRLRRHKTCPSWNYTIRPRQGVSGAAKG</sequence>
<protein>
    <submittedName>
        <fullName evidence="1">Rhodopirellula transposase</fullName>
    </submittedName>
</protein>
<dbReference type="InterPro" id="IPR011518">
    <property type="entry name" value="Transposase_36"/>
</dbReference>